<keyword evidence="4" id="KW-1185">Reference proteome</keyword>
<feature type="region of interest" description="Disordered" evidence="1">
    <location>
        <begin position="234"/>
        <end position="300"/>
    </location>
</feature>
<dbReference type="EMBL" id="JADPRT010000029">
    <property type="protein sequence ID" value="MBF9073903.1"/>
    <property type="molecule type" value="Genomic_DNA"/>
</dbReference>
<dbReference type="RefSeq" id="WP_196198721.1">
    <property type="nucleotide sequence ID" value="NZ_JADPRT010000029.1"/>
</dbReference>
<feature type="compositionally biased region" description="Low complexity" evidence="1">
    <location>
        <begin position="248"/>
        <end position="273"/>
    </location>
</feature>
<feature type="compositionally biased region" description="Polar residues" evidence="1">
    <location>
        <begin position="234"/>
        <end position="245"/>
    </location>
</feature>
<evidence type="ECO:0000256" key="1">
    <source>
        <dbReference type="SAM" id="MobiDB-lite"/>
    </source>
</evidence>
<proteinExistence type="predicted"/>
<name>A0A931BC38_9ACTN</name>
<organism evidence="3 4">
    <name type="scientific">Streptacidiphilus fuscans</name>
    <dbReference type="NCBI Taxonomy" id="2789292"/>
    <lineage>
        <taxon>Bacteria</taxon>
        <taxon>Bacillati</taxon>
        <taxon>Actinomycetota</taxon>
        <taxon>Actinomycetes</taxon>
        <taxon>Kitasatosporales</taxon>
        <taxon>Streptomycetaceae</taxon>
        <taxon>Streptacidiphilus</taxon>
    </lineage>
</organism>
<protein>
    <submittedName>
        <fullName evidence="3">DNRLRE domain-containing protein</fullName>
    </submittedName>
</protein>
<feature type="signal peptide" evidence="2">
    <location>
        <begin position="1"/>
        <end position="42"/>
    </location>
</feature>
<feature type="compositionally biased region" description="Low complexity" evidence="1">
    <location>
        <begin position="659"/>
        <end position="676"/>
    </location>
</feature>
<keyword evidence="2" id="KW-0732">Signal</keyword>
<sequence length="1293" mass="132883">MGIRHARLAAPGRPLGRRIGGIVAAALVAAPLSAIAPAAAHADGPPVTITPEAAALAQAHTTGKSVPVAADNTQNSTTVANPDGTLTYTDSPVPVQVDQGGTWVPVDATLQQNSNGGLSPRAATSSVTFSGGGSGPLATLTNPQGQQFSISWPASLPTPSVSGATATYASVYPGVDLQMTAQIDGGYTEHLVVKNATAAANPALQNIQLTTSVSSGLTLGKNAAGGVQATDASGNAVFSSPTPTMWDSAAPQGGSTSSPSPSPSPSASGATAAVRSLAVASGTPSTGTSMDDANPVTDLGVTVSGDNVDIVPPAGSLTASTNTYPLVIDPSVSPSTGSTDGNGWTWVSSVNSGTSYWEGSNNTNDTDAHVGYDDWCSNGTSGCTAFGVTRSMFEFPMNGLAGKHVTGATLSMTEQGPTSAWTGSNQIDLYGGGAISSGTTWNNQNVWPTVSASANFPSINSNTTGNANFDVTSLVQQAVANGYQNQTMVLQAHNESDDTAYRYLIGDSTSSNHPALEVTYWSTPNLPTNLSITNTGDTTACDTTAPGTWIDKNDASTVTLNADLTGPDTGYAETSDFWWHQVAPTNTSPWTDLKGPTITAQSTPQRVSVTPAGSLSDGDEYQWQVYAQSGSGGSGSYSSAAAPSGSSCYFRTDFTPPTVSVSSSAPPTTAGAAPGSLNLTATDPGTDPSGIAKINYNIDGTSINSGGSGELPVTASTASIKLPATSWGTHVVWYQAVDNAGNESAPQHFDYYVAEGAFTPGTHGDLTGDGKPDLATVDSSGDLMYYSDPFVNNPNGTGAKLMPGTKAPGGSSFTGALIAHQGSFSGQTCDDLVVVQGAQAEIDTQNQNCTPGGAWSTYPQIRPTISNPPADYNSSDWSWVKQIAVLPPASSSGKPSLLTVEENPNNGDWTLWMYTGGTDTFTRATLLSTSSYWSHVTIMSPGLINGTPALWVRDTSNGSLGQVQNIETWNNQTAPSATTFATSGFRVAQYPAITTDGPADNAGPTLWATNKTGELVDIPTSVDTTTGNVTLQNPITVGSPGWAANVASLEGVKPIHPTSTIGLYRSSTNTFIFDTANNSTTVDHTLTLTFAQAGDIPVTGDWSGTGVNGVGVYRPSNSTFYLDDSNTVSEIDHTIALGDSGDEPVVGDWNGDGITTVGVYRPSNEHFYLDDSLTSSNVDHVVWYGDTGDVPVVGDWTGTGTTSVGVYRPSTWQFIPATSLTNTTALTTQTYGTSGDTPITGDWTGSGSTGIGVWRSSTFTFYLDNSVTSGTTNQSQAFGVSTDTPVTGDWTGM</sequence>
<feature type="chain" id="PRO_5037393729" evidence="2">
    <location>
        <begin position="43"/>
        <end position="1293"/>
    </location>
</feature>
<evidence type="ECO:0000313" key="3">
    <source>
        <dbReference type="EMBL" id="MBF9073903.1"/>
    </source>
</evidence>
<evidence type="ECO:0000313" key="4">
    <source>
        <dbReference type="Proteomes" id="UP000657385"/>
    </source>
</evidence>
<evidence type="ECO:0000256" key="2">
    <source>
        <dbReference type="SAM" id="SignalP"/>
    </source>
</evidence>
<feature type="compositionally biased region" description="Polar residues" evidence="1">
    <location>
        <begin position="282"/>
        <end position="291"/>
    </location>
</feature>
<feature type="region of interest" description="Disordered" evidence="1">
    <location>
        <begin position="659"/>
        <end position="685"/>
    </location>
</feature>
<feature type="region of interest" description="Disordered" evidence="1">
    <location>
        <begin position="588"/>
        <end position="617"/>
    </location>
</feature>
<feature type="compositionally biased region" description="Polar residues" evidence="1">
    <location>
        <begin position="598"/>
        <end position="613"/>
    </location>
</feature>
<gene>
    <name evidence="3" type="ORF">I2501_38420</name>
</gene>
<comment type="caution">
    <text evidence="3">The sequence shown here is derived from an EMBL/GenBank/DDBJ whole genome shotgun (WGS) entry which is preliminary data.</text>
</comment>
<reference evidence="3" key="1">
    <citation type="submission" date="2020-11" db="EMBL/GenBank/DDBJ databases">
        <title>Isolation and identification of active actinomycetes.</title>
        <authorList>
            <person name="Yu B."/>
        </authorList>
    </citation>
    <scope>NUCLEOTIDE SEQUENCE</scope>
    <source>
        <strain evidence="3">NEAU-YB345</strain>
    </source>
</reference>
<accession>A0A931BC38</accession>
<dbReference type="Proteomes" id="UP000657385">
    <property type="component" value="Unassembled WGS sequence"/>
</dbReference>
<dbReference type="NCBIfam" id="NF033679">
    <property type="entry name" value="DNRLRE_dom"/>
    <property type="match status" value="1"/>
</dbReference>